<dbReference type="InterPro" id="IPR036271">
    <property type="entry name" value="Tet_transcr_reg_TetR-rel_C_sf"/>
</dbReference>
<dbReference type="Gene3D" id="1.10.357.10">
    <property type="entry name" value="Tetracycline Repressor, domain 2"/>
    <property type="match status" value="1"/>
</dbReference>
<name>A0ABX2N2S3_9SPHN</name>
<keyword evidence="7" id="KW-1185">Reference proteome</keyword>
<dbReference type="PANTHER" id="PTHR47506">
    <property type="entry name" value="TRANSCRIPTIONAL REGULATORY PROTEIN"/>
    <property type="match status" value="1"/>
</dbReference>
<evidence type="ECO:0000259" key="5">
    <source>
        <dbReference type="PROSITE" id="PS50977"/>
    </source>
</evidence>
<evidence type="ECO:0000256" key="2">
    <source>
        <dbReference type="ARBA" id="ARBA00023125"/>
    </source>
</evidence>
<evidence type="ECO:0000313" key="6">
    <source>
        <dbReference type="EMBL" id="NVD28006.1"/>
    </source>
</evidence>
<proteinExistence type="predicted"/>
<dbReference type="EMBL" id="JABWMH010000002">
    <property type="protein sequence ID" value="NVD28006.1"/>
    <property type="molecule type" value="Genomic_DNA"/>
</dbReference>
<dbReference type="InterPro" id="IPR001647">
    <property type="entry name" value="HTH_TetR"/>
</dbReference>
<evidence type="ECO:0000313" key="7">
    <source>
        <dbReference type="Proteomes" id="UP000652427"/>
    </source>
</evidence>
<reference evidence="6 7" key="1">
    <citation type="submission" date="2020-06" db="EMBL/GenBank/DDBJ databases">
        <authorList>
            <person name="Kim S.-J."/>
            <person name="Park S.-J."/>
        </authorList>
    </citation>
    <scope>NUCLEOTIDE SEQUENCE [LARGE SCALE GENOMIC DNA]</scope>
    <source>
        <strain evidence="6 7">SW-151</strain>
    </source>
</reference>
<dbReference type="PANTHER" id="PTHR47506:SF1">
    <property type="entry name" value="HTH-TYPE TRANSCRIPTIONAL REGULATOR YJDC"/>
    <property type="match status" value="1"/>
</dbReference>
<sequence>MPRPRLESREKLLPNAMMLFWKNGYHATSIDDLVKATAVARGGIYADFGGKAEMFEACLDLYRQEVAAPAIAILNSEHAGLDAIEGYFYHFIDMHRRHGLPGPGCFIANSMTEIAPHEDAIRTAVNAHSKDLHAAFLGALSHAGSRSNANLSQATLNELALFLVTSSQGLWSYARSVTDISLLESYVRSLMGLLHSRFS</sequence>
<dbReference type="Pfam" id="PF00440">
    <property type="entry name" value="TetR_N"/>
    <property type="match status" value="1"/>
</dbReference>
<feature type="DNA-binding region" description="H-T-H motif" evidence="4">
    <location>
        <begin position="29"/>
        <end position="48"/>
    </location>
</feature>
<feature type="domain" description="HTH tetR-type" evidence="5">
    <location>
        <begin position="6"/>
        <end position="66"/>
    </location>
</feature>
<dbReference type="InterPro" id="IPR009057">
    <property type="entry name" value="Homeodomain-like_sf"/>
</dbReference>
<evidence type="ECO:0000256" key="4">
    <source>
        <dbReference type="PROSITE-ProRule" id="PRU00335"/>
    </source>
</evidence>
<dbReference type="PROSITE" id="PS50977">
    <property type="entry name" value="HTH_TETR_2"/>
    <property type="match status" value="1"/>
</dbReference>
<dbReference type="Proteomes" id="UP000652427">
    <property type="component" value="Unassembled WGS sequence"/>
</dbReference>
<keyword evidence="1" id="KW-0805">Transcription regulation</keyword>
<organism evidence="6 7">
    <name type="scientific">Parasphingorhabdus flavimaris</name>
    <dbReference type="NCBI Taxonomy" id="266812"/>
    <lineage>
        <taxon>Bacteria</taxon>
        <taxon>Pseudomonadati</taxon>
        <taxon>Pseudomonadota</taxon>
        <taxon>Alphaproteobacteria</taxon>
        <taxon>Sphingomonadales</taxon>
        <taxon>Sphingomonadaceae</taxon>
        <taxon>Parasphingorhabdus</taxon>
    </lineage>
</organism>
<accession>A0ABX2N2S3</accession>
<keyword evidence="3" id="KW-0804">Transcription</keyword>
<keyword evidence="2 4" id="KW-0238">DNA-binding</keyword>
<gene>
    <name evidence="6" type="ORF">HUO14_08835</name>
</gene>
<dbReference type="SUPFAM" id="SSF46689">
    <property type="entry name" value="Homeodomain-like"/>
    <property type="match status" value="1"/>
</dbReference>
<dbReference type="Gene3D" id="1.10.10.60">
    <property type="entry name" value="Homeodomain-like"/>
    <property type="match status" value="1"/>
</dbReference>
<dbReference type="InterPro" id="IPR011075">
    <property type="entry name" value="TetR_C"/>
</dbReference>
<protein>
    <submittedName>
        <fullName evidence="6">TetR/AcrR family transcriptional regulator</fullName>
    </submittedName>
</protein>
<dbReference type="RefSeq" id="WP_176279468.1">
    <property type="nucleotide sequence ID" value="NZ_JABWMH010000002.1"/>
</dbReference>
<comment type="caution">
    <text evidence="6">The sequence shown here is derived from an EMBL/GenBank/DDBJ whole genome shotgun (WGS) entry which is preliminary data.</text>
</comment>
<dbReference type="Pfam" id="PF16925">
    <property type="entry name" value="TetR_C_13"/>
    <property type="match status" value="1"/>
</dbReference>
<evidence type="ECO:0000256" key="1">
    <source>
        <dbReference type="ARBA" id="ARBA00023015"/>
    </source>
</evidence>
<dbReference type="SUPFAM" id="SSF48498">
    <property type="entry name" value="Tetracyclin repressor-like, C-terminal domain"/>
    <property type="match status" value="1"/>
</dbReference>
<evidence type="ECO:0000256" key="3">
    <source>
        <dbReference type="ARBA" id="ARBA00023163"/>
    </source>
</evidence>